<protein>
    <submittedName>
        <fullName evidence="1">Uncharacterized protein</fullName>
    </submittedName>
</protein>
<dbReference type="EMBL" id="JAWQEG010001899">
    <property type="protein sequence ID" value="KAK3875895.1"/>
    <property type="molecule type" value="Genomic_DNA"/>
</dbReference>
<accession>A0AAE1FKN1</accession>
<dbReference type="Proteomes" id="UP001286313">
    <property type="component" value="Unassembled WGS sequence"/>
</dbReference>
<evidence type="ECO:0000313" key="2">
    <source>
        <dbReference type="Proteomes" id="UP001286313"/>
    </source>
</evidence>
<organism evidence="1 2">
    <name type="scientific">Petrolisthes cinctipes</name>
    <name type="common">Flat porcelain crab</name>
    <dbReference type="NCBI Taxonomy" id="88211"/>
    <lineage>
        <taxon>Eukaryota</taxon>
        <taxon>Metazoa</taxon>
        <taxon>Ecdysozoa</taxon>
        <taxon>Arthropoda</taxon>
        <taxon>Crustacea</taxon>
        <taxon>Multicrustacea</taxon>
        <taxon>Malacostraca</taxon>
        <taxon>Eumalacostraca</taxon>
        <taxon>Eucarida</taxon>
        <taxon>Decapoda</taxon>
        <taxon>Pleocyemata</taxon>
        <taxon>Anomura</taxon>
        <taxon>Galatheoidea</taxon>
        <taxon>Porcellanidae</taxon>
        <taxon>Petrolisthes</taxon>
    </lineage>
</organism>
<comment type="caution">
    <text evidence="1">The sequence shown here is derived from an EMBL/GenBank/DDBJ whole genome shotgun (WGS) entry which is preliminary data.</text>
</comment>
<reference evidence="1" key="1">
    <citation type="submission" date="2023-10" db="EMBL/GenBank/DDBJ databases">
        <title>Genome assemblies of two species of porcelain crab, Petrolisthes cinctipes and Petrolisthes manimaculis (Anomura: Porcellanidae).</title>
        <authorList>
            <person name="Angst P."/>
        </authorList>
    </citation>
    <scope>NUCLEOTIDE SEQUENCE</scope>
    <source>
        <strain evidence="1">PB745_01</strain>
        <tissue evidence="1">Gill</tissue>
    </source>
</reference>
<keyword evidence="2" id="KW-1185">Reference proteome</keyword>
<sequence>MDNVEEERRKTPAQYSDIDWINPNIGGYRGTMKEPEKEVSVVEDVSLPLKQRELVVGHRRALLIKTASSYGVRVRIPSRQHLPITVSGPKSGVAHIVHNLHIFDRANLVPYTPPPPSHPTDTTTSNSYVPPQVIFRL</sequence>
<dbReference type="AlphaFoldDB" id="A0AAE1FKN1"/>
<proteinExistence type="predicted"/>
<name>A0AAE1FKN1_PETCI</name>
<gene>
    <name evidence="1" type="ORF">Pcinc_019257</name>
</gene>
<evidence type="ECO:0000313" key="1">
    <source>
        <dbReference type="EMBL" id="KAK3875895.1"/>
    </source>
</evidence>